<keyword evidence="10 24" id="KW-0561">Oxygen transport</keyword>
<comment type="cofactor">
    <cofactor evidence="2">
        <name>FAD</name>
        <dbReference type="ChEBI" id="CHEBI:57692"/>
    </cofactor>
</comment>
<dbReference type="FunFam" id="1.10.490.10:FF:000003">
    <property type="entry name" value="Flavohemoprotein"/>
    <property type="match status" value="1"/>
</dbReference>
<evidence type="ECO:0000256" key="12">
    <source>
        <dbReference type="ARBA" id="ARBA00022723"/>
    </source>
</evidence>
<comment type="cofactor">
    <cofactor evidence="1">
        <name>heme b</name>
        <dbReference type="ChEBI" id="CHEBI:60344"/>
    </cofactor>
</comment>
<feature type="domain" description="Globin" evidence="25">
    <location>
        <begin position="1"/>
        <end position="138"/>
    </location>
</feature>
<evidence type="ECO:0000256" key="15">
    <source>
        <dbReference type="ARBA" id="ARBA00023002"/>
    </source>
</evidence>
<dbReference type="GO" id="GO:0046872">
    <property type="term" value="F:metal ion binding"/>
    <property type="evidence" value="ECO:0007669"/>
    <property type="project" value="UniProtKB-KW"/>
</dbReference>
<dbReference type="GO" id="GO:0008941">
    <property type="term" value="F:nitric oxide dioxygenase NAD(P)H activity"/>
    <property type="evidence" value="ECO:0007669"/>
    <property type="project" value="UniProtKB-EC"/>
</dbReference>
<organism evidence="27 28">
    <name type="scientific">Glaciimonas immobilis</name>
    <dbReference type="NCBI Taxonomy" id="728004"/>
    <lineage>
        <taxon>Bacteria</taxon>
        <taxon>Pseudomonadati</taxon>
        <taxon>Pseudomonadota</taxon>
        <taxon>Betaproteobacteria</taxon>
        <taxon>Burkholderiales</taxon>
        <taxon>Oxalobacteraceae</taxon>
        <taxon>Glaciimonas</taxon>
    </lineage>
</organism>
<keyword evidence="11" id="KW-0285">Flavoprotein</keyword>
<dbReference type="PANTHER" id="PTHR43396">
    <property type="entry name" value="FLAVOHEMOPROTEIN"/>
    <property type="match status" value="1"/>
</dbReference>
<dbReference type="PROSITE" id="PS01033">
    <property type="entry name" value="GLOBIN"/>
    <property type="match status" value="1"/>
</dbReference>
<dbReference type="RefSeq" id="WP_168052451.1">
    <property type="nucleotide sequence ID" value="NZ_JAAOZT010000002.1"/>
</dbReference>
<keyword evidence="13" id="KW-0274">FAD</keyword>
<keyword evidence="28" id="KW-1185">Reference proteome</keyword>
<evidence type="ECO:0000256" key="9">
    <source>
        <dbReference type="ARBA" id="ARBA00022617"/>
    </source>
</evidence>
<keyword evidence="27" id="KW-0223">Dioxygenase</keyword>
<evidence type="ECO:0000256" key="1">
    <source>
        <dbReference type="ARBA" id="ARBA00001970"/>
    </source>
</evidence>
<dbReference type="SUPFAM" id="SSF52343">
    <property type="entry name" value="Ferredoxin reductase-like, C-terminal NADP-linked domain"/>
    <property type="match status" value="1"/>
</dbReference>
<dbReference type="GO" id="GO:0009636">
    <property type="term" value="P:response to toxic substance"/>
    <property type="evidence" value="ECO:0007669"/>
    <property type="project" value="UniProtKB-KW"/>
</dbReference>
<evidence type="ECO:0000256" key="2">
    <source>
        <dbReference type="ARBA" id="ARBA00001974"/>
    </source>
</evidence>
<evidence type="ECO:0000256" key="21">
    <source>
        <dbReference type="ARBA" id="ARBA00033187"/>
    </source>
</evidence>
<dbReference type="GO" id="GO:0046210">
    <property type="term" value="P:nitric oxide catabolic process"/>
    <property type="evidence" value="ECO:0007669"/>
    <property type="project" value="TreeGrafter"/>
</dbReference>
<evidence type="ECO:0000256" key="8">
    <source>
        <dbReference type="ARBA" id="ARBA00022575"/>
    </source>
</evidence>
<keyword evidence="8" id="KW-0216">Detoxification</keyword>
<dbReference type="PROSITE" id="PS51384">
    <property type="entry name" value="FAD_FR"/>
    <property type="match status" value="1"/>
</dbReference>
<dbReference type="PANTHER" id="PTHR43396:SF3">
    <property type="entry name" value="FLAVOHEMOPROTEIN"/>
    <property type="match status" value="1"/>
</dbReference>
<dbReference type="GO" id="GO:0005344">
    <property type="term" value="F:oxygen carrier activity"/>
    <property type="evidence" value="ECO:0007669"/>
    <property type="project" value="UniProtKB-KW"/>
</dbReference>
<feature type="domain" description="FAD-binding FR-type" evidence="26">
    <location>
        <begin position="149"/>
        <end position="261"/>
    </location>
</feature>
<dbReference type="EMBL" id="JACHHQ010000001">
    <property type="protein sequence ID" value="MBB5198456.1"/>
    <property type="molecule type" value="Genomic_DNA"/>
</dbReference>
<name>A0A840RN90_9BURK</name>
<dbReference type="CDD" id="cd06184">
    <property type="entry name" value="flavohem_like_fad_nad_binding"/>
    <property type="match status" value="1"/>
</dbReference>
<dbReference type="InterPro" id="IPR001709">
    <property type="entry name" value="Flavoprot_Pyr_Nucl_cyt_Rdtase"/>
</dbReference>
<evidence type="ECO:0000256" key="11">
    <source>
        <dbReference type="ARBA" id="ARBA00022630"/>
    </source>
</evidence>
<comment type="catalytic activity">
    <reaction evidence="22">
        <text>2 nitric oxide + NADH + 2 O2 = 2 nitrate + NAD(+) + H(+)</text>
        <dbReference type="Rhea" id="RHEA:19469"/>
        <dbReference type="ChEBI" id="CHEBI:15378"/>
        <dbReference type="ChEBI" id="CHEBI:15379"/>
        <dbReference type="ChEBI" id="CHEBI:16480"/>
        <dbReference type="ChEBI" id="CHEBI:17632"/>
        <dbReference type="ChEBI" id="CHEBI:57540"/>
        <dbReference type="ChEBI" id="CHEBI:57945"/>
        <dbReference type="EC" id="1.14.12.17"/>
    </reaction>
</comment>
<accession>A0A840RN90</accession>
<comment type="similarity">
    <text evidence="3">In the C-terminal section; belongs to the flavoprotein pyridine nucleotide cytochrome reductase family.</text>
</comment>
<evidence type="ECO:0000256" key="10">
    <source>
        <dbReference type="ARBA" id="ARBA00022621"/>
    </source>
</evidence>
<dbReference type="InterPro" id="IPR001433">
    <property type="entry name" value="OxRdtase_FAD/NAD-bd"/>
</dbReference>
<evidence type="ECO:0000256" key="7">
    <source>
        <dbReference type="ARBA" id="ARBA00022448"/>
    </source>
</evidence>
<dbReference type="InterPro" id="IPR039261">
    <property type="entry name" value="FNR_nucleotide-bd"/>
</dbReference>
<evidence type="ECO:0000256" key="19">
    <source>
        <dbReference type="ARBA" id="ARBA00030024"/>
    </source>
</evidence>
<keyword evidence="7 24" id="KW-0813">Transport</keyword>
<keyword evidence="16" id="KW-0408">Iron</keyword>
<dbReference type="Gene3D" id="3.40.50.80">
    <property type="entry name" value="Nucleotide-binding domain of ferredoxin-NADP reductase (FNR) module"/>
    <property type="match status" value="1"/>
</dbReference>
<evidence type="ECO:0000259" key="26">
    <source>
        <dbReference type="PROSITE" id="PS51384"/>
    </source>
</evidence>
<dbReference type="NCBIfam" id="NF009805">
    <property type="entry name" value="PRK13289.1"/>
    <property type="match status" value="1"/>
</dbReference>
<dbReference type="InterPro" id="IPR000971">
    <property type="entry name" value="Globin"/>
</dbReference>
<keyword evidence="9 24" id="KW-0349">Heme</keyword>
<dbReference type="InterPro" id="IPR017927">
    <property type="entry name" value="FAD-bd_FR_type"/>
</dbReference>
<dbReference type="Proteomes" id="UP000571084">
    <property type="component" value="Unassembled WGS sequence"/>
</dbReference>
<dbReference type="SUPFAM" id="SSF46458">
    <property type="entry name" value="Globin-like"/>
    <property type="match status" value="1"/>
</dbReference>
<comment type="catalytic activity">
    <reaction evidence="23">
        <text>2 nitric oxide + NADPH + 2 O2 = 2 nitrate + NADP(+) + H(+)</text>
        <dbReference type="Rhea" id="RHEA:19465"/>
        <dbReference type="ChEBI" id="CHEBI:15378"/>
        <dbReference type="ChEBI" id="CHEBI:15379"/>
        <dbReference type="ChEBI" id="CHEBI:16480"/>
        <dbReference type="ChEBI" id="CHEBI:17632"/>
        <dbReference type="ChEBI" id="CHEBI:57783"/>
        <dbReference type="ChEBI" id="CHEBI:58349"/>
        <dbReference type="EC" id="1.14.12.17"/>
    </reaction>
</comment>
<evidence type="ECO:0000313" key="27">
    <source>
        <dbReference type="EMBL" id="MBB5198456.1"/>
    </source>
</evidence>
<dbReference type="GO" id="GO:0019825">
    <property type="term" value="F:oxygen binding"/>
    <property type="evidence" value="ECO:0007669"/>
    <property type="project" value="InterPro"/>
</dbReference>
<evidence type="ECO:0000256" key="3">
    <source>
        <dbReference type="ARBA" id="ARBA00006401"/>
    </source>
</evidence>
<sequence>MISAAARPYIDASVPVLRDNGVAISTRFYTLLFKAHPELKNIFNMANQENGSQQQALASALFAYAANIDNANALAPVISRIVHKHVSLGIRAEHYPIVGHHLLAAIGEVLGEAATPELIAAWAEAYGALASTFIAEEKKLYASHKITPGQQREVIVTRKQIESETVTSFYLESADGLPLPAFVPGQYISIATTIVALNLRQFRQYSLSGATHQTHWRISVKREDKDEQGNPAGMVSNLLHAEVNVGDKLWVSPACGDFVIGTDTSVPLILISAGVGITPMMSMLHGSLQQMPARAVHFLYATLDGHHHPLKTELNALKSASRLPQQEAMLTTYFAYATPTDADRAANDFDHAGYLELNQVDQALLPKNGDYYLCGPTVFMQIQRQALLARGVAAHQIQQEVFGPALLENLQ</sequence>
<evidence type="ECO:0000256" key="5">
    <source>
        <dbReference type="ARBA" id="ARBA00012229"/>
    </source>
</evidence>
<dbReference type="Gene3D" id="1.10.490.10">
    <property type="entry name" value="Globins"/>
    <property type="match status" value="1"/>
</dbReference>
<evidence type="ECO:0000256" key="14">
    <source>
        <dbReference type="ARBA" id="ARBA00022857"/>
    </source>
</evidence>
<evidence type="ECO:0000256" key="18">
    <source>
        <dbReference type="ARBA" id="ARBA00025094"/>
    </source>
</evidence>
<dbReference type="Pfam" id="PF00042">
    <property type="entry name" value="Globin"/>
    <property type="match status" value="1"/>
</dbReference>
<dbReference type="GO" id="GO:0020037">
    <property type="term" value="F:heme binding"/>
    <property type="evidence" value="ECO:0007669"/>
    <property type="project" value="InterPro"/>
</dbReference>
<dbReference type="InterPro" id="IPR012292">
    <property type="entry name" value="Globin/Proto"/>
</dbReference>
<evidence type="ECO:0000256" key="20">
    <source>
        <dbReference type="ARBA" id="ARBA00030929"/>
    </source>
</evidence>
<evidence type="ECO:0000313" key="28">
    <source>
        <dbReference type="Proteomes" id="UP000571084"/>
    </source>
</evidence>
<dbReference type="SUPFAM" id="SSF63380">
    <property type="entry name" value="Riboflavin synthase domain-like"/>
    <property type="match status" value="1"/>
</dbReference>
<comment type="function">
    <text evidence="18">Is involved in NO detoxification in an aerobic process, termed nitric oxide dioxygenase (NOD) reaction that utilizes O(2) and NAD(P)H to convert NO to nitrate, which protects the bacterium from various noxious nitrogen compounds. Therefore, plays a central role in the inducible response to nitrosative stress.</text>
</comment>
<evidence type="ECO:0000256" key="13">
    <source>
        <dbReference type="ARBA" id="ARBA00022827"/>
    </source>
</evidence>
<evidence type="ECO:0000256" key="22">
    <source>
        <dbReference type="ARBA" id="ARBA00048649"/>
    </source>
</evidence>
<dbReference type="InterPro" id="IPR009050">
    <property type="entry name" value="Globin-like_sf"/>
</dbReference>
<dbReference type="CDD" id="cd08922">
    <property type="entry name" value="FHb-globin"/>
    <property type="match status" value="1"/>
</dbReference>
<dbReference type="GO" id="GO:0071949">
    <property type="term" value="F:FAD binding"/>
    <property type="evidence" value="ECO:0007669"/>
    <property type="project" value="TreeGrafter"/>
</dbReference>
<comment type="similarity">
    <text evidence="4">Belongs to the globin family. Two-domain flavohemoproteins subfamily.</text>
</comment>
<keyword evidence="17" id="KW-0520">NAD</keyword>
<protein>
    <recommendedName>
        <fullName evidence="6">Flavohemoprotein</fullName>
        <ecNumber evidence="5">1.14.12.17</ecNumber>
    </recommendedName>
    <alternativeName>
        <fullName evidence="20">Flavohemoglobin</fullName>
    </alternativeName>
    <alternativeName>
        <fullName evidence="19">Hemoglobin-like protein</fullName>
    </alternativeName>
    <alternativeName>
        <fullName evidence="21">Nitric oxide dioxygenase</fullName>
    </alternativeName>
</protein>
<evidence type="ECO:0000256" key="17">
    <source>
        <dbReference type="ARBA" id="ARBA00023027"/>
    </source>
</evidence>
<comment type="caution">
    <text evidence="27">The sequence shown here is derived from an EMBL/GenBank/DDBJ whole genome shotgun (WGS) entry which is preliminary data.</text>
</comment>
<dbReference type="GO" id="GO:0071500">
    <property type="term" value="P:cellular response to nitrosative stress"/>
    <property type="evidence" value="ECO:0007669"/>
    <property type="project" value="TreeGrafter"/>
</dbReference>
<evidence type="ECO:0000259" key="25">
    <source>
        <dbReference type="PROSITE" id="PS01033"/>
    </source>
</evidence>
<keyword evidence="12" id="KW-0479">Metal-binding</keyword>
<dbReference type="InterPro" id="IPR017938">
    <property type="entry name" value="Riboflavin_synthase-like_b-brl"/>
</dbReference>
<dbReference type="PRINTS" id="PR00371">
    <property type="entry name" value="FPNCR"/>
</dbReference>
<proteinExistence type="inferred from homology"/>
<dbReference type="AlphaFoldDB" id="A0A840RN90"/>
<evidence type="ECO:0000256" key="6">
    <source>
        <dbReference type="ARBA" id="ARBA00014637"/>
    </source>
</evidence>
<gene>
    <name evidence="27" type="ORF">HNR39_000266</name>
</gene>
<evidence type="ECO:0000256" key="23">
    <source>
        <dbReference type="ARBA" id="ARBA00049433"/>
    </source>
</evidence>
<evidence type="ECO:0000256" key="16">
    <source>
        <dbReference type="ARBA" id="ARBA00023004"/>
    </source>
</evidence>
<dbReference type="Pfam" id="PF00175">
    <property type="entry name" value="NAD_binding_1"/>
    <property type="match status" value="1"/>
</dbReference>
<reference evidence="27 28" key="1">
    <citation type="submission" date="2020-08" db="EMBL/GenBank/DDBJ databases">
        <title>Genomic Encyclopedia of Type Strains, Phase IV (KMG-IV): sequencing the most valuable type-strain genomes for metagenomic binning, comparative biology and taxonomic classification.</title>
        <authorList>
            <person name="Goeker M."/>
        </authorList>
    </citation>
    <scope>NUCLEOTIDE SEQUENCE [LARGE SCALE GENOMIC DNA]</scope>
    <source>
        <strain evidence="27 28">DSM 23240</strain>
    </source>
</reference>
<keyword evidence="15 27" id="KW-0560">Oxidoreductase</keyword>
<dbReference type="FunFam" id="2.40.30.10:FF:000034">
    <property type="entry name" value="Flavohemoprotein"/>
    <property type="match status" value="1"/>
</dbReference>
<keyword evidence="14" id="KW-0521">NADP</keyword>
<dbReference type="Gene3D" id="2.40.30.10">
    <property type="entry name" value="Translation factors"/>
    <property type="match status" value="1"/>
</dbReference>
<dbReference type="EC" id="1.14.12.17" evidence="5"/>
<evidence type="ECO:0000256" key="24">
    <source>
        <dbReference type="RuleBase" id="RU000356"/>
    </source>
</evidence>
<evidence type="ECO:0000256" key="4">
    <source>
        <dbReference type="ARBA" id="ARBA00008414"/>
    </source>
</evidence>